<evidence type="ECO:0000313" key="3">
    <source>
        <dbReference type="Proteomes" id="UP001447188"/>
    </source>
</evidence>
<comment type="caution">
    <text evidence="2">The sequence shown here is derived from an EMBL/GenBank/DDBJ whole genome shotgun (WGS) entry which is preliminary data.</text>
</comment>
<evidence type="ECO:0000313" key="2">
    <source>
        <dbReference type="EMBL" id="KAL0639304.1"/>
    </source>
</evidence>
<dbReference type="Pfam" id="PF12697">
    <property type="entry name" value="Abhydrolase_6"/>
    <property type="match status" value="1"/>
</dbReference>
<dbReference type="Gene3D" id="3.40.50.1820">
    <property type="entry name" value="alpha/beta hydrolase"/>
    <property type="match status" value="1"/>
</dbReference>
<dbReference type="SUPFAM" id="SSF53474">
    <property type="entry name" value="alpha/beta-Hydrolases"/>
    <property type="match status" value="1"/>
</dbReference>
<keyword evidence="3" id="KW-1185">Reference proteome</keyword>
<organism evidence="2 3">
    <name type="scientific">Discina gigas</name>
    <dbReference type="NCBI Taxonomy" id="1032678"/>
    <lineage>
        <taxon>Eukaryota</taxon>
        <taxon>Fungi</taxon>
        <taxon>Dikarya</taxon>
        <taxon>Ascomycota</taxon>
        <taxon>Pezizomycotina</taxon>
        <taxon>Pezizomycetes</taxon>
        <taxon>Pezizales</taxon>
        <taxon>Discinaceae</taxon>
        <taxon>Discina</taxon>
    </lineage>
</organism>
<feature type="domain" description="AB hydrolase-1" evidence="1">
    <location>
        <begin position="38"/>
        <end position="285"/>
    </location>
</feature>
<dbReference type="InterPro" id="IPR000073">
    <property type="entry name" value="AB_hydrolase_1"/>
</dbReference>
<sequence length="297" mass="32312">MTSQLTHHKIPLSAAAEAAAISCVLFHPPAPTASTPLVVFVNGLLTKSCDWDPIIHSLTSLPSPPFILSYDRFSVPPSDPLPADRVTNDISTTARDLGTLLEKVCPMLSLSPSKTPLVMVGSSIGCCVIRLFAEYYASPITGYRVAGALFLDSYIANTDFVSLFPPASAAEPEALTRTREIIVRYLHPSVKNPEGLSRLNARELLPSASEPKLPGDPKLVVVSHDPEYNVEDIPDIDKACYLRYVQSAWDEYNDSLLLLSSSGGRGVRAERSGHFIQRDRPDLVTREIEAVLSSIAQ</sequence>
<proteinExistence type="predicted"/>
<name>A0ABR3GTP1_9PEZI</name>
<dbReference type="InterPro" id="IPR029058">
    <property type="entry name" value="AB_hydrolase_fold"/>
</dbReference>
<dbReference type="EMBL" id="JBBBZM010000012">
    <property type="protein sequence ID" value="KAL0639304.1"/>
    <property type="molecule type" value="Genomic_DNA"/>
</dbReference>
<dbReference type="Proteomes" id="UP001447188">
    <property type="component" value="Unassembled WGS sequence"/>
</dbReference>
<accession>A0ABR3GTP1</accession>
<reference evidence="2 3" key="1">
    <citation type="submission" date="2024-02" db="EMBL/GenBank/DDBJ databases">
        <title>Discinaceae phylogenomics.</title>
        <authorList>
            <person name="Dirks A.C."/>
            <person name="James T.Y."/>
        </authorList>
    </citation>
    <scope>NUCLEOTIDE SEQUENCE [LARGE SCALE GENOMIC DNA]</scope>
    <source>
        <strain evidence="2 3">ACD0624</strain>
    </source>
</reference>
<evidence type="ECO:0000259" key="1">
    <source>
        <dbReference type="Pfam" id="PF12697"/>
    </source>
</evidence>
<protein>
    <recommendedName>
        <fullName evidence="1">AB hydrolase-1 domain-containing protein</fullName>
    </recommendedName>
</protein>
<gene>
    <name evidence="2" type="ORF">Q9L58_001530</name>
</gene>